<feature type="domain" description="AAA+ ATPase" evidence="2">
    <location>
        <begin position="264"/>
        <end position="405"/>
    </location>
</feature>
<dbReference type="Gene3D" id="1.20.58.760">
    <property type="entry name" value="Peptidase M41"/>
    <property type="match status" value="1"/>
</dbReference>
<keyword evidence="3" id="KW-0378">Hydrolase</keyword>
<evidence type="ECO:0000259" key="2">
    <source>
        <dbReference type="SMART" id="SM00382"/>
    </source>
</evidence>
<dbReference type="CDD" id="cd19481">
    <property type="entry name" value="RecA-like_protease"/>
    <property type="match status" value="1"/>
</dbReference>
<organism evidence="3 4">
    <name type="scientific">Nitrospirillum iridis</name>
    <dbReference type="NCBI Taxonomy" id="765888"/>
    <lineage>
        <taxon>Bacteria</taxon>
        <taxon>Pseudomonadati</taxon>
        <taxon>Pseudomonadota</taxon>
        <taxon>Alphaproteobacteria</taxon>
        <taxon>Rhodospirillales</taxon>
        <taxon>Azospirillaceae</taxon>
        <taxon>Nitrospirillum</taxon>
    </lineage>
</organism>
<dbReference type="InterPro" id="IPR003593">
    <property type="entry name" value="AAA+_ATPase"/>
</dbReference>
<comment type="caution">
    <text evidence="3">The sequence shown here is derived from an EMBL/GenBank/DDBJ whole genome shotgun (WGS) entry which is preliminary data.</text>
</comment>
<reference evidence="3 4" key="1">
    <citation type="submission" date="2020-08" db="EMBL/GenBank/DDBJ databases">
        <title>Genomic Encyclopedia of Type Strains, Phase IV (KMG-IV): sequencing the most valuable type-strain genomes for metagenomic binning, comparative biology and taxonomic classification.</title>
        <authorList>
            <person name="Goeker M."/>
        </authorList>
    </citation>
    <scope>NUCLEOTIDE SEQUENCE [LARGE SCALE GENOMIC DNA]</scope>
    <source>
        <strain evidence="3 4">DSM 22198</strain>
    </source>
</reference>
<dbReference type="SMART" id="SM00382">
    <property type="entry name" value="AAA"/>
    <property type="match status" value="1"/>
</dbReference>
<dbReference type="Gene3D" id="3.40.50.300">
    <property type="entry name" value="P-loop containing nucleotide triphosphate hydrolases"/>
    <property type="match status" value="1"/>
</dbReference>
<dbReference type="InterPro" id="IPR003960">
    <property type="entry name" value="ATPase_AAA_CS"/>
</dbReference>
<gene>
    <name evidence="3" type="ORF">FHS74_002018</name>
</gene>
<dbReference type="GO" id="GO:0004176">
    <property type="term" value="F:ATP-dependent peptidase activity"/>
    <property type="evidence" value="ECO:0007669"/>
    <property type="project" value="InterPro"/>
</dbReference>
<dbReference type="PROSITE" id="PS00674">
    <property type="entry name" value="AAA"/>
    <property type="match status" value="1"/>
</dbReference>
<dbReference type="GO" id="GO:0006508">
    <property type="term" value="P:proteolysis"/>
    <property type="evidence" value="ECO:0007669"/>
    <property type="project" value="UniProtKB-KW"/>
</dbReference>
<dbReference type="SUPFAM" id="SSF140990">
    <property type="entry name" value="FtsH protease domain-like"/>
    <property type="match status" value="1"/>
</dbReference>
<dbReference type="InterPro" id="IPR003959">
    <property type="entry name" value="ATPase_AAA_core"/>
</dbReference>
<dbReference type="AlphaFoldDB" id="A0A7X0AWL4"/>
<dbReference type="GO" id="GO:0016887">
    <property type="term" value="F:ATP hydrolysis activity"/>
    <property type="evidence" value="ECO:0007669"/>
    <property type="project" value="InterPro"/>
</dbReference>
<evidence type="ECO:0000313" key="3">
    <source>
        <dbReference type="EMBL" id="MBB6251467.1"/>
    </source>
</evidence>
<dbReference type="PANTHER" id="PTHR23076">
    <property type="entry name" value="METALLOPROTEASE M41 FTSH"/>
    <property type="match status" value="1"/>
</dbReference>
<evidence type="ECO:0000313" key="4">
    <source>
        <dbReference type="Proteomes" id="UP000539175"/>
    </source>
</evidence>
<keyword evidence="4" id="KW-1185">Reference proteome</keyword>
<proteinExistence type="inferred from homology"/>
<dbReference type="SUPFAM" id="SSF52540">
    <property type="entry name" value="P-loop containing nucleoside triphosphate hydrolases"/>
    <property type="match status" value="1"/>
</dbReference>
<dbReference type="GO" id="GO:0030163">
    <property type="term" value="P:protein catabolic process"/>
    <property type="evidence" value="ECO:0007669"/>
    <property type="project" value="TreeGrafter"/>
</dbReference>
<dbReference type="Pfam" id="PF00004">
    <property type="entry name" value="AAA"/>
    <property type="match status" value="1"/>
</dbReference>
<accession>A0A7X0AWL4</accession>
<dbReference type="InterPro" id="IPR027417">
    <property type="entry name" value="P-loop_NTPase"/>
</dbReference>
<dbReference type="InterPro" id="IPR037219">
    <property type="entry name" value="Peptidase_M41-like"/>
</dbReference>
<sequence length="673" mass="70488">MAFDPDEFEAHAPVDLETKRLDFTAVEILFEQSAEDHPGLREAALRSGCLVTVEVPGDAWIEAAEAAVPAVLERWFDLAPVPAQMQDGSPAGTAAACRATSPRWTVVNRNSAGQLPAHASAHVAKALSAGAGAVLVLRPGEALPARLAAITDYRLELPAFTWAVVEELVGAVAPGASLEAELPDGLCAALEPEDFRLMARPGEEPDRWIDRLRAIAQSRIATSKPASGPTLDDLHGMDGAVEWGRNLARDLAEYKAGRRPWAEVDQRCLLAGPPGTGKTTFASALAKSCDVPLIMASHAEWQSTGHQGDMLRSMAATFDMAERTAPCIVLIEEIDSFPSRIRPDGNDTNSNYNRQTGNALQLMLDKASRVDGVVVIATTNHPGMLDPALLRAGRLDRTIEIGLPDNKALAEILRLHIGQALSPGVDLAGLMTTAVSGSTGADCVKWARGAKRRARAAGKLVGLAELQAEIPRREEVGLPPGVAQRVAVHKAGHAVAMAALFPGALASVNMPSAGVAGAGMAGLKLAADICEPLPTAPMLLDRVRVSLAGRIAEGLLLDAPGMDAGGGEDSDLATATLTVIRMLRNGGLGAHLTWIGAVTPASVGPILRADPALASQVERLLKTEFLGAHALISRHRKAVEAVAELLMQRGAVSGEIVERILATSAANAGGNLQ</sequence>
<dbReference type="RefSeq" id="WP_184799994.1">
    <property type="nucleotide sequence ID" value="NZ_JACIIZ010000005.1"/>
</dbReference>
<keyword evidence="1" id="KW-0067">ATP-binding</keyword>
<comment type="similarity">
    <text evidence="1">Belongs to the AAA ATPase family.</text>
</comment>
<dbReference type="PANTHER" id="PTHR23076:SF97">
    <property type="entry name" value="ATP-DEPENDENT ZINC METALLOPROTEASE YME1L1"/>
    <property type="match status" value="1"/>
</dbReference>
<dbReference type="Proteomes" id="UP000539175">
    <property type="component" value="Unassembled WGS sequence"/>
</dbReference>
<evidence type="ECO:0000256" key="1">
    <source>
        <dbReference type="RuleBase" id="RU003651"/>
    </source>
</evidence>
<keyword evidence="3" id="KW-0645">Protease</keyword>
<keyword evidence="1" id="KW-0547">Nucleotide-binding</keyword>
<dbReference type="GO" id="GO:0005886">
    <property type="term" value="C:plasma membrane"/>
    <property type="evidence" value="ECO:0007669"/>
    <property type="project" value="TreeGrafter"/>
</dbReference>
<dbReference type="EMBL" id="JACIIZ010000005">
    <property type="protein sequence ID" value="MBB6251467.1"/>
    <property type="molecule type" value="Genomic_DNA"/>
</dbReference>
<dbReference type="GO" id="GO:0004222">
    <property type="term" value="F:metalloendopeptidase activity"/>
    <property type="evidence" value="ECO:0007669"/>
    <property type="project" value="InterPro"/>
</dbReference>
<protein>
    <submittedName>
        <fullName evidence="3">ATP-dependent Zn protease</fullName>
    </submittedName>
</protein>
<dbReference type="GO" id="GO:0005524">
    <property type="term" value="F:ATP binding"/>
    <property type="evidence" value="ECO:0007669"/>
    <property type="project" value="UniProtKB-KW"/>
</dbReference>
<name>A0A7X0AWL4_9PROT</name>